<dbReference type="Pfam" id="PF13449">
    <property type="entry name" value="Phytase-like"/>
    <property type="match status" value="1"/>
</dbReference>
<dbReference type="SUPFAM" id="SSF75011">
    <property type="entry name" value="3-carboxy-cis,cis-mucoante lactonizing enzyme"/>
    <property type="match status" value="1"/>
</dbReference>
<dbReference type="AlphaFoldDB" id="A0A433NPS4"/>
<sequence length="396" mass="44141">MYLIKKIWRLPRIFYVFILVLIISILLSNLISCPVEITDIDFIGSATLPTGLTFQNTEVGGLSGITYDAKNDLYYAISDDRSNKSTARIYTLKIDLSKGSLKDGNVIPVAVTPLLNKAGTNFTAGSVDPEGIALTKKATVFISSEGDNNQLINPFIKEFSLASGREIATLPIPNKFLPHQNNKQGIRNNLAFESLTITPNEKHLFAATENALIQDGSEVKPNTNSPCRIVQYNLLTNQPEKEFLYLTEPVAPFLNFSRKFMGGFADLLALDNQGSFLSLERHFTGLGFYIALFQFNLTGASDIHHISSLLAVDTKKIKPVQKNLLLDLRKIDVLLDNIEGLTFGSKLPNGQRSLILVSDNNFNVLQRTQILAFKLKIESPVFRLLRRLRLVPNLQR</sequence>
<dbReference type="PANTHER" id="PTHR37957">
    <property type="entry name" value="BLR7070 PROTEIN"/>
    <property type="match status" value="1"/>
</dbReference>
<proteinExistence type="predicted"/>
<dbReference type="EMBL" id="RSCJ01000002">
    <property type="protein sequence ID" value="RUR85779.1"/>
    <property type="molecule type" value="Genomic_DNA"/>
</dbReference>
<keyword evidence="1" id="KW-0812">Transmembrane</keyword>
<dbReference type="RefSeq" id="WP_016878051.1">
    <property type="nucleotide sequence ID" value="NZ_AJLN01000141.1"/>
</dbReference>
<protein>
    <recommendedName>
        <fullName evidence="2">Phytase-like domain-containing protein</fullName>
    </recommendedName>
</protein>
<comment type="caution">
    <text evidence="3">The sequence shown here is derived from an EMBL/GenBank/DDBJ whole genome shotgun (WGS) entry which is preliminary data.</text>
</comment>
<keyword evidence="4" id="KW-1185">Reference proteome</keyword>
<evidence type="ECO:0000256" key="1">
    <source>
        <dbReference type="SAM" id="Phobius"/>
    </source>
</evidence>
<reference evidence="3 4" key="1">
    <citation type="journal article" date="2019" name="Genome Biol. Evol.">
        <title>Day and night: Metabolic profiles and evolutionary relationships of six axenic non-marine cyanobacteria.</title>
        <authorList>
            <person name="Will S.E."/>
            <person name="Henke P."/>
            <person name="Boedeker C."/>
            <person name="Huang S."/>
            <person name="Brinkmann H."/>
            <person name="Rohde M."/>
            <person name="Jarek M."/>
            <person name="Friedl T."/>
            <person name="Seufert S."/>
            <person name="Schumacher M."/>
            <person name="Overmann J."/>
            <person name="Neumann-Schaal M."/>
            <person name="Petersen J."/>
        </authorList>
    </citation>
    <scope>NUCLEOTIDE SEQUENCE [LARGE SCALE GENOMIC DNA]</scope>
    <source>
        <strain evidence="3 4">PCC 6912</strain>
    </source>
</reference>
<dbReference type="OrthoDB" id="292013at2"/>
<keyword evidence="1" id="KW-1133">Transmembrane helix</keyword>
<organism evidence="3 4">
    <name type="scientific">Chlorogloeopsis fritschii PCC 6912</name>
    <dbReference type="NCBI Taxonomy" id="211165"/>
    <lineage>
        <taxon>Bacteria</taxon>
        <taxon>Bacillati</taxon>
        <taxon>Cyanobacteriota</taxon>
        <taxon>Cyanophyceae</taxon>
        <taxon>Nostocales</taxon>
        <taxon>Chlorogloeopsidaceae</taxon>
        <taxon>Chlorogloeopsis</taxon>
    </lineage>
</organism>
<keyword evidence="1" id="KW-0472">Membrane</keyword>
<dbReference type="PANTHER" id="PTHR37957:SF1">
    <property type="entry name" value="PHYTASE-LIKE DOMAIN-CONTAINING PROTEIN"/>
    <property type="match status" value="1"/>
</dbReference>
<dbReference type="InterPro" id="IPR027372">
    <property type="entry name" value="Phytase-like_dom"/>
</dbReference>
<name>A0A433NPS4_CHLFR</name>
<accession>A0A433NPS4</accession>
<evidence type="ECO:0000313" key="3">
    <source>
        <dbReference type="EMBL" id="RUR85779.1"/>
    </source>
</evidence>
<dbReference type="Proteomes" id="UP000268857">
    <property type="component" value="Unassembled WGS sequence"/>
</dbReference>
<feature type="domain" description="Phytase-like" evidence="2">
    <location>
        <begin position="57"/>
        <end position="362"/>
    </location>
</feature>
<gene>
    <name evidence="3" type="ORF">PCC6912_06040</name>
</gene>
<dbReference type="STRING" id="211165.GCA_000317285_06047"/>
<feature type="transmembrane region" description="Helical" evidence="1">
    <location>
        <begin position="12"/>
        <end position="31"/>
    </location>
</feature>
<evidence type="ECO:0000259" key="2">
    <source>
        <dbReference type="Pfam" id="PF13449"/>
    </source>
</evidence>
<evidence type="ECO:0000313" key="4">
    <source>
        <dbReference type="Proteomes" id="UP000268857"/>
    </source>
</evidence>